<keyword evidence="11" id="KW-0511">Multifunctional enzyme</keyword>
<feature type="domain" description="Sirohaem synthase dimerisation" evidence="16">
    <location>
        <begin position="158"/>
        <end position="211"/>
    </location>
</feature>
<dbReference type="EC" id="2.1.1.107" evidence="17"/>
<dbReference type="PROSITE" id="PS00840">
    <property type="entry name" value="SUMT_2"/>
    <property type="match status" value="1"/>
</dbReference>
<dbReference type="EMBL" id="JBHSCW010000011">
    <property type="protein sequence ID" value="MFC4353218.1"/>
    <property type="molecule type" value="Genomic_DNA"/>
</dbReference>
<comment type="catalytic activity">
    <reaction evidence="13">
        <text>precorrin-2 + NAD(+) = sirohydrochlorin + NADH + 2 H(+)</text>
        <dbReference type="Rhea" id="RHEA:15613"/>
        <dbReference type="ChEBI" id="CHEBI:15378"/>
        <dbReference type="ChEBI" id="CHEBI:57540"/>
        <dbReference type="ChEBI" id="CHEBI:57945"/>
        <dbReference type="ChEBI" id="CHEBI:58351"/>
        <dbReference type="ChEBI" id="CHEBI:58827"/>
        <dbReference type="EC" id="1.3.1.76"/>
    </reaction>
</comment>
<keyword evidence="18" id="KW-1185">Reference proteome</keyword>
<evidence type="ECO:0000256" key="6">
    <source>
        <dbReference type="ARBA" id="ARBA00022691"/>
    </source>
</evidence>
<reference evidence="18" key="1">
    <citation type="journal article" date="2019" name="Int. J. Syst. Evol. Microbiol.">
        <title>The Global Catalogue of Microorganisms (GCM) 10K type strain sequencing project: providing services to taxonomists for standard genome sequencing and annotation.</title>
        <authorList>
            <consortium name="The Broad Institute Genomics Platform"/>
            <consortium name="The Broad Institute Genome Sequencing Center for Infectious Disease"/>
            <person name="Wu L."/>
            <person name="Ma J."/>
        </authorList>
    </citation>
    <scope>NUCLEOTIDE SEQUENCE [LARGE SCALE GENOMIC DNA]</scope>
    <source>
        <strain evidence="18">CECT 8472</strain>
    </source>
</reference>
<dbReference type="Pfam" id="PF00590">
    <property type="entry name" value="TP_methylase"/>
    <property type="match status" value="1"/>
</dbReference>
<evidence type="ECO:0000256" key="3">
    <source>
        <dbReference type="ARBA" id="ARBA00022573"/>
    </source>
</evidence>
<dbReference type="InterPro" id="IPR000878">
    <property type="entry name" value="4pyrrol_Mease"/>
</dbReference>
<dbReference type="InterPro" id="IPR014776">
    <property type="entry name" value="4pyrrole_Mease_sub2"/>
</dbReference>
<keyword evidence="8" id="KW-0520">NAD</keyword>
<keyword evidence="6" id="KW-0949">S-adenosyl-L-methionine</keyword>
<evidence type="ECO:0000256" key="1">
    <source>
        <dbReference type="ARBA" id="ARBA00005010"/>
    </source>
</evidence>
<evidence type="ECO:0000256" key="4">
    <source>
        <dbReference type="ARBA" id="ARBA00022603"/>
    </source>
</evidence>
<evidence type="ECO:0000256" key="7">
    <source>
        <dbReference type="ARBA" id="ARBA00023002"/>
    </source>
</evidence>
<evidence type="ECO:0000313" key="18">
    <source>
        <dbReference type="Proteomes" id="UP001595799"/>
    </source>
</evidence>
<dbReference type="SUPFAM" id="SSF53790">
    <property type="entry name" value="Tetrapyrrole methylase"/>
    <property type="match status" value="1"/>
</dbReference>
<comment type="similarity">
    <text evidence="2 14">Belongs to the precorrin methyltransferase family.</text>
</comment>
<comment type="caution">
    <text evidence="17">The sequence shown here is derived from an EMBL/GenBank/DDBJ whole genome shotgun (WGS) entry which is preliminary data.</text>
</comment>
<dbReference type="NCBIfam" id="TIGR01470">
    <property type="entry name" value="cysG_Nterm"/>
    <property type="match status" value="1"/>
</dbReference>
<dbReference type="GO" id="GO:0004851">
    <property type="term" value="F:uroporphyrin-III C-methyltransferase activity"/>
    <property type="evidence" value="ECO:0007669"/>
    <property type="project" value="UniProtKB-EC"/>
</dbReference>
<dbReference type="InterPro" id="IPR003043">
    <property type="entry name" value="Uropor_MeTrfase_CS"/>
</dbReference>
<proteinExistence type="inferred from homology"/>
<protein>
    <submittedName>
        <fullName evidence="17">Siroheme synthase CysG</fullName>
        <ecNumber evidence="17">1.3.1.76</ecNumber>
        <ecNumber evidence="17">2.1.1.107</ecNumber>
        <ecNumber evidence="17">4.99.1.4</ecNumber>
    </submittedName>
</protein>
<dbReference type="PANTHER" id="PTHR45790">
    <property type="entry name" value="SIROHEME SYNTHASE-RELATED"/>
    <property type="match status" value="1"/>
</dbReference>
<dbReference type="NCBIfam" id="NF007922">
    <property type="entry name" value="PRK10637.1"/>
    <property type="match status" value="1"/>
</dbReference>
<dbReference type="InterPro" id="IPR035996">
    <property type="entry name" value="4pyrrol_Methylase_sf"/>
</dbReference>
<dbReference type="InterPro" id="IPR006367">
    <property type="entry name" value="Sirohaem_synthase_N"/>
</dbReference>
<keyword evidence="5 14" id="KW-0808">Transferase</keyword>
<dbReference type="RefSeq" id="WP_382423593.1">
    <property type="nucleotide sequence ID" value="NZ_JBHSCW010000011.1"/>
</dbReference>
<dbReference type="Proteomes" id="UP001595799">
    <property type="component" value="Unassembled WGS sequence"/>
</dbReference>
<evidence type="ECO:0000256" key="8">
    <source>
        <dbReference type="ARBA" id="ARBA00023027"/>
    </source>
</evidence>
<dbReference type="EC" id="1.3.1.76" evidence="17"/>
<dbReference type="Gene3D" id="3.30.950.10">
    <property type="entry name" value="Methyltransferase, Cobalt-precorrin-4 Transmethylase, Domain 2"/>
    <property type="match status" value="1"/>
</dbReference>
<dbReference type="PANTHER" id="PTHR45790:SF1">
    <property type="entry name" value="SIROHEME SYNTHASE"/>
    <property type="match status" value="1"/>
</dbReference>
<name>A0ABV8URY0_9PROT</name>
<evidence type="ECO:0000256" key="5">
    <source>
        <dbReference type="ARBA" id="ARBA00022679"/>
    </source>
</evidence>
<dbReference type="Gene3D" id="3.40.1010.10">
    <property type="entry name" value="Cobalt-precorrin-4 Transmethylase, Domain 1"/>
    <property type="match status" value="1"/>
</dbReference>
<accession>A0ABV8URY0</accession>
<evidence type="ECO:0000256" key="13">
    <source>
        <dbReference type="ARBA" id="ARBA00047561"/>
    </source>
</evidence>
<comment type="pathway">
    <text evidence="12">Porphyrin-containing compound metabolism; siroheme biosynthesis; precorrin-2 from uroporphyrinogen III: step 1/1.</text>
</comment>
<evidence type="ECO:0000256" key="9">
    <source>
        <dbReference type="ARBA" id="ARBA00023239"/>
    </source>
</evidence>
<evidence type="ECO:0000313" key="17">
    <source>
        <dbReference type="EMBL" id="MFC4353218.1"/>
    </source>
</evidence>
<dbReference type="SUPFAM" id="SSF51735">
    <property type="entry name" value="NAD(P)-binding Rossmann-fold domains"/>
    <property type="match status" value="1"/>
</dbReference>
<dbReference type="NCBIfam" id="TIGR01469">
    <property type="entry name" value="cobA_cysG_Cterm"/>
    <property type="match status" value="1"/>
</dbReference>
<dbReference type="InterPro" id="IPR014777">
    <property type="entry name" value="4pyrrole_Mease_sub1"/>
</dbReference>
<sequence>MRENIWLTMKYFPLFHDLTDAPCLVVGGSEAAARKVRLLQRTEAEIHIVAPEINEELGELVSAGRAHWYPRRFRARDLDDKSLVIAASGDERIDGRVSRLARARRQPVNLVDRPAQSSFIVPGMIDRDPVTIAIASGGSAPVLVRQLREKIEALLPARLGALARFADQFRPAVKAVIPGEEGRRRFWSRFFRSGVAESLLQGDERGARERMLGLVNSAPESRGNLTGSVALVGAGPGDPDLLTFRAVRLMQEADVVVYDRLIPQGVLDCVRRDAERIFVGKAKGAHSKSQDEINEILLQQARGGKQVVRLKGGDPFIFGRGGEEQEYLLRHGVDVQVVPGITAATGCAAAAGIPLTHRETASAVTFVAGYARNGLPELDWQALAGERQTLVVYMGLSHAEEIARRLMDKGLPAGTPMAVVERGTLPDQRVLGGRLADLGDILRREAVQGPALLIIGQVAAAAATDEPAVEPLLAQAV</sequence>
<keyword evidence="3" id="KW-0169">Cobalamin biosynthesis</keyword>
<dbReference type="InterPro" id="IPR006366">
    <property type="entry name" value="CobA/CysG_C"/>
</dbReference>
<dbReference type="PIRSF" id="PIRSF036426">
    <property type="entry name" value="Sirohaem_synth"/>
    <property type="match status" value="1"/>
</dbReference>
<keyword evidence="7 17" id="KW-0560">Oxidoreductase</keyword>
<dbReference type="NCBIfam" id="NF004790">
    <property type="entry name" value="PRK06136.1"/>
    <property type="match status" value="1"/>
</dbReference>
<dbReference type="GO" id="GO:0051266">
    <property type="term" value="F:sirohydrochlorin ferrochelatase activity"/>
    <property type="evidence" value="ECO:0007669"/>
    <property type="project" value="UniProtKB-EC"/>
</dbReference>
<dbReference type="GO" id="GO:0032259">
    <property type="term" value="P:methylation"/>
    <property type="evidence" value="ECO:0007669"/>
    <property type="project" value="UniProtKB-KW"/>
</dbReference>
<dbReference type="Gene3D" id="3.30.160.110">
    <property type="entry name" value="Siroheme synthase, domain 2"/>
    <property type="match status" value="1"/>
</dbReference>
<evidence type="ECO:0000256" key="11">
    <source>
        <dbReference type="ARBA" id="ARBA00023268"/>
    </source>
</evidence>
<dbReference type="InterPro" id="IPR012409">
    <property type="entry name" value="Sirohaem_synth"/>
</dbReference>
<evidence type="ECO:0000256" key="2">
    <source>
        <dbReference type="ARBA" id="ARBA00005879"/>
    </source>
</evidence>
<dbReference type="Pfam" id="PF13241">
    <property type="entry name" value="NAD_binding_7"/>
    <property type="match status" value="1"/>
</dbReference>
<feature type="domain" description="Tetrapyrrole methylase" evidence="15">
    <location>
        <begin position="229"/>
        <end position="438"/>
    </location>
</feature>
<dbReference type="InterPro" id="IPR036291">
    <property type="entry name" value="NAD(P)-bd_dom_sf"/>
</dbReference>
<dbReference type="Pfam" id="PF10414">
    <property type="entry name" value="CysG_dimeriser"/>
    <property type="match status" value="1"/>
</dbReference>
<evidence type="ECO:0000259" key="15">
    <source>
        <dbReference type="Pfam" id="PF00590"/>
    </source>
</evidence>
<evidence type="ECO:0000256" key="14">
    <source>
        <dbReference type="RuleBase" id="RU003960"/>
    </source>
</evidence>
<dbReference type="CDD" id="cd11642">
    <property type="entry name" value="SUMT"/>
    <property type="match status" value="1"/>
</dbReference>
<dbReference type="Gene3D" id="3.40.50.720">
    <property type="entry name" value="NAD(P)-binding Rossmann-like Domain"/>
    <property type="match status" value="1"/>
</dbReference>
<dbReference type="InterPro" id="IPR037115">
    <property type="entry name" value="Sirohaem_synt_dimer_dom_sf"/>
</dbReference>
<keyword evidence="4 14" id="KW-0489">Methyltransferase</keyword>
<evidence type="ECO:0000256" key="12">
    <source>
        <dbReference type="ARBA" id="ARBA00025705"/>
    </source>
</evidence>
<dbReference type="SUPFAM" id="SSF75615">
    <property type="entry name" value="Siroheme synthase middle domains-like"/>
    <property type="match status" value="1"/>
</dbReference>
<dbReference type="EC" id="4.99.1.4" evidence="17"/>
<gene>
    <name evidence="17" type="primary">cysG</name>
    <name evidence="17" type="ORF">ACFOW6_16845</name>
</gene>
<organism evidence="17 18">
    <name type="scientific">Fodinicurvata halophila</name>
    <dbReference type="NCBI Taxonomy" id="1419723"/>
    <lineage>
        <taxon>Bacteria</taxon>
        <taxon>Pseudomonadati</taxon>
        <taxon>Pseudomonadota</taxon>
        <taxon>Alphaproteobacteria</taxon>
        <taxon>Rhodospirillales</taxon>
        <taxon>Rhodovibrionaceae</taxon>
        <taxon>Fodinicurvata</taxon>
    </lineage>
</organism>
<evidence type="ECO:0000259" key="16">
    <source>
        <dbReference type="Pfam" id="PF10414"/>
    </source>
</evidence>
<dbReference type="Gene3D" id="1.10.8.210">
    <property type="entry name" value="Sirohaem synthase, dimerisation domain"/>
    <property type="match status" value="1"/>
</dbReference>
<comment type="pathway">
    <text evidence="1">Porphyrin-containing compound metabolism; siroheme biosynthesis; sirohydrochlorin from precorrin-2: step 1/1.</text>
</comment>
<keyword evidence="10" id="KW-0627">Porphyrin biosynthesis</keyword>
<dbReference type="InterPro" id="IPR050161">
    <property type="entry name" value="Siro_Cobalamin_biosynth"/>
</dbReference>
<evidence type="ECO:0000256" key="10">
    <source>
        <dbReference type="ARBA" id="ARBA00023244"/>
    </source>
</evidence>
<keyword evidence="9 17" id="KW-0456">Lyase</keyword>
<dbReference type="GO" id="GO:0043115">
    <property type="term" value="F:precorrin-2 dehydrogenase activity"/>
    <property type="evidence" value="ECO:0007669"/>
    <property type="project" value="UniProtKB-EC"/>
</dbReference>
<dbReference type="InterPro" id="IPR019478">
    <property type="entry name" value="Sirohaem_synthase_dimer_dom"/>
</dbReference>